<gene>
    <name evidence="5" type="ORF">H9Y04_01590</name>
</gene>
<dbReference type="Gene3D" id="3.40.50.720">
    <property type="entry name" value="NAD(P)-binding Rossmann-like Domain"/>
    <property type="match status" value="1"/>
</dbReference>
<dbReference type="PIRSF" id="PIRSF000103">
    <property type="entry name" value="HIBADH"/>
    <property type="match status" value="1"/>
</dbReference>
<dbReference type="InterPro" id="IPR013328">
    <property type="entry name" value="6PGD_dom2"/>
</dbReference>
<dbReference type="EMBL" id="JACTVJ010000001">
    <property type="protein sequence ID" value="MBC9711263.1"/>
    <property type="molecule type" value="Genomic_DNA"/>
</dbReference>
<evidence type="ECO:0000313" key="6">
    <source>
        <dbReference type="Proteomes" id="UP000642284"/>
    </source>
</evidence>
<dbReference type="PANTHER" id="PTHR43580:SF2">
    <property type="entry name" value="CYTOKINE-LIKE NUCLEAR FACTOR N-PAC"/>
    <property type="match status" value="1"/>
</dbReference>
<evidence type="ECO:0000259" key="3">
    <source>
        <dbReference type="Pfam" id="PF03446"/>
    </source>
</evidence>
<keyword evidence="6" id="KW-1185">Reference proteome</keyword>
<dbReference type="RefSeq" id="WP_187811760.1">
    <property type="nucleotide sequence ID" value="NZ_JACTVJ010000001.1"/>
</dbReference>
<proteinExistence type="inferred from homology"/>
<dbReference type="SUPFAM" id="SSF51735">
    <property type="entry name" value="NAD(P)-binding Rossmann-fold domains"/>
    <property type="match status" value="1"/>
</dbReference>
<dbReference type="Pfam" id="PF03446">
    <property type="entry name" value="NAD_binding_2"/>
    <property type="match status" value="1"/>
</dbReference>
<protein>
    <submittedName>
        <fullName evidence="5">NAD(P)-dependent oxidoreductase</fullName>
    </submittedName>
</protein>
<feature type="domain" description="6-phosphogluconate dehydrogenase NADP-binding" evidence="3">
    <location>
        <begin position="12"/>
        <end position="163"/>
    </location>
</feature>
<organism evidence="5 6">
    <name type="scientific">Streptomyces polyasparticus</name>
    <dbReference type="NCBI Taxonomy" id="2767826"/>
    <lineage>
        <taxon>Bacteria</taxon>
        <taxon>Bacillati</taxon>
        <taxon>Actinomycetota</taxon>
        <taxon>Actinomycetes</taxon>
        <taxon>Kitasatosporales</taxon>
        <taxon>Streptomycetaceae</taxon>
        <taxon>Streptomyces</taxon>
    </lineage>
</organism>
<dbReference type="InterPro" id="IPR006115">
    <property type="entry name" value="6PGDH_NADP-bd"/>
</dbReference>
<dbReference type="InterPro" id="IPR036291">
    <property type="entry name" value="NAD(P)-bd_dom_sf"/>
</dbReference>
<dbReference type="Gene3D" id="1.10.1040.10">
    <property type="entry name" value="N-(1-d-carboxylethyl)-l-norvaline Dehydrogenase, domain 2"/>
    <property type="match status" value="1"/>
</dbReference>
<dbReference type="Pfam" id="PF21761">
    <property type="entry name" value="RedAm-like_C"/>
    <property type="match status" value="1"/>
</dbReference>
<comment type="similarity">
    <text evidence="1">Belongs to the HIBADH-related family.</text>
</comment>
<evidence type="ECO:0000259" key="4">
    <source>
        <dbReference type="Pfam" id="PF21761"/>
    </source>
</evidence>
<name>A0ABR7SA93_9ACTN</name>
<evidence type="ECO:0000313" key="5">
    <source>
        <dbReference type="EMBL" id="MBC9711263.1"/>
    </source>
</evidence>
<dbReference type="InterPro" id="IPR048666">
    <property type="entry name" value="RedAm-like_C"/>
</dbReference>
<reference evidence="5 6" key="1">
    <citation type="submission" date="2020-08" db="EMBL/GenBank/DDBJ databases">
        <title>Genemic of Streptomyces polyaspartic.</title>
        <authorList>
            <person name="Liu W."/>
        </authorList>
    </citation>
    <scope>NUCLEOTIDE SEQUENCE [LARGE SCALE GENOMIC DNA]</scope>
    <source>
        <strain evidence="5 6">TRM66268-LWL</strain>
    </source>
</reference>
<accession>A0ABR7SA93</accession>
<sequence>MRSNDVTTKKSVTVIGLGPMGQASARAYLAAGYDVTVWNRTASKADGVVAEGAKLAGSVEEALRVGELVILSLTDYDAMYAILEPAADALAGTVVVNLSSDTPERSREGAAWAEKRGARYIAGGFGVSPAQVGTPEGFAYYSGPEELVEAHRPALEVLARVDYMGADPGLAPLWYQLQLGMFWSSFAAYLHTLAVANANGITAEELLPYAADTADSVSGFLKFYTPRLQAGSHEGDVDRLSMGVASVEHVTHTARDSGVDTALPEALLSVFRRGIEAGFADRSATSLLEVFKGAGPVNHG</sequence>
<evidence type="ECO:0000256" key="2">
    <source>
        <dbReference type="ARBA" id="ARBA00023002"/>
    </source>
</evidence>
<feature type="domain" description="NADPH-dependent reductive aminase-like C-terminal" evidence="4">
    <location>
        <begin position="167"/>
        <end position="292"/>
    </location>
</feature>
<keyword evidence="2" id="KW-0560">Oxidoreductase</keyword>
<comment type="caution">
    <text evidence="5">The sequence shown here is derived from an EMBL/GenBank/DDBJ whole genome shotgun (WGS) entry which is preliminary data.</text>
</comment>
<evidence type="ECO:0000256" key="1">
    <source>
        <dbReference type="ARBA" id="ARBA00009080"/>
    </source>
</evidence>
<dbReference type="Proteomes" id="UP000642284">
    <property type="component" value="Unassembled WGS sequence"/>
</dbReference>
<dbReference type="InterPro" id="IPR051265">
    <property type="entry name" value="HIBADH-related_NP60_sf"/>
</dbReference>
<dbReference type="InterPro" id="IPR015815">
    <property type="entry name" value="HIBADH-related"/>
</dbReference>
<dbReference type="PANTHER" id="PTHR43580">
    <property type="entry name" value="OXIDOREDUCTASE GLYR1-RELATED"/>
    <property type="match status" value="1"/>
</dbReference>